<evidence type="ECO:0000313" key="4">
    <source>
        <dbReference type="Proteomes" id="UP000444721"/>
    </source>
</evidence>
<protein>
    <recommendedName>
        <fullName evidence="2">Knr4/Smi1-like domain-containing protein</fullName>
    </recommendedName>
</protein>
<dbReference type="InterPro" id="IPR018958">
    <property type="entry name" value="Knr4/Smi1-like_dom"/>
</dbReference>
<reference evidence="3 4" key="1">
    <citation type="journal article" date="2019" name="Sci. Rep.">
        <title>Nanopore sequencing improves the draft genome of the human pathogenic amoeba Naegleria fowleri.</title>
        <authorList>
            <person name="Liechti N."/>
            <person name="Schurch N."/>
            <person name="Bruggmann R."/>
            <person name="Wittwer M."/>
        </authorList>
    </citation>
    <scope>NUCLEOTIDE SEQUENCE [LARGE SCALE GENOMIC DNA]</scope>
    <source>
        <strain evidence="3 4">ATCC 30894</strain>
    </source>
</reference>
<gene>
    <name evidence="3" type="ORF">FDP41_007994</name>
</gene>
<organism evidence="3 4">
    <name type="scientific">Naegleria fowleri</name>
    <name type="common">Brain eating amoeba</name>
    <dbReference type="NCBI Taxonomy" id="5763"/>
    <lineage>
        <taxon>Eukaryota</taxon>
        <taxon>Discoba</taxon>
        <taxon>Heterolobosea</taxon>
        <taxon>Tetramitia</taxon>
        <taxon>Eutetramitia</taxon>
        <taxon>Vahlkampfiidae</taxon>
        <taxon>Naegleria</taxon>
    </lineage>
</organism>
<comment type="caution">
    <text evidence="3">The sequence shown here is derived from an EMBL/GenBank/DDBJ whole genome shotgun (WGS) entry which is preliminary data.</text>
</comment>
<dbReference type="VEuPathDB" id="AmoebaDB:NF0037000"/>
<dbReference type="GeneID" id="68115212"/>
<feature type="region of interest" description="Disordered" evidence="1">
    <location>
        <begin position="258"/>
        <end position="277"/>
    </location>
</feature>
<dbReference type="PANTHER" id="PTHR31854:SF2">
    <property type="entry name" value="TUBULIN POLYGLUTAMYLASE COMPLEX SUBUNIT 2"/>
    <property type="match status" value="1"/>
</dbReference>
<dbReference type="OrthoDB" id="10249691at2759"/>
<dbReference type="AlphaFoldDB" id="A0A6A5CFK6"/>
<proteinExistence type="predicted"/>
<dbReference type="InterPro" id="IPR039231">
    <property type="entry name" value="TPGS2"/>
</dbReference>
<dbReference type="EMBL" id="VFQX01000004">
    <property type="protein sequence ID" value="KAF0984079.1"/>
    <property type="molecule type" value="Genomic_DNA"/>
</dbReference>
<evidence type="ECO:0000256" key="1">
    <source>
        <dbReference type="SAM" id="MobiDB-lite"/>
    </source>
</evidence>
<evidence type="ECO:0000259" key="2">
    <source>
        <dbReference type="SMART" id="SM00860"/>
    </source>
</evidence>
<dbReference type="Gene3D" id="3.40.1580.10">
    <property type="entry name" value="SMI1/KNR4-like"/>
    <property type="match status" value="1"/>
</dbReference>
<keyword evidence="4" id="KW-1185">Reference proteome</keyword>
<dbReference type="InterPro" id="IPR037883">
    <property type="entry name" value="Knr4/Smi1-like_sf"/>
</dbReference>
<dbReference type="PANTHER" id="PTHR31854">
    <property type="entry name" value="TUBULIN POLYGLUTAMYLASE COMPLEX SUBUNIT 2"/>
    <property type="match status" value="1"/>
</dbReference>
<name>A0A6A5CFK6_NAEFO</name>
<accession>A0A6A5CFK6</accession>
<dbReference type="VEuPathDB" id="AmoebaDB:NfTy_004340"/>
<dbReference type="RefSeq" id="XP_044568792.1">
    <property type="nucleotide sequence ID" value="XM_044711799.1"/>
</dbReference>
<evidence type="ECO:0000313" key="3">
    <source>
        <dbReference type="EMBL" id="KAF0984079.1"/>
    </source>
</evidence>
<sequence length="277" mass="32259">MNVKEMFDSVALSLIHFLESHEGVKNVQLFETKPATPSQVDAWEKTNKIIMPSELKSFLLYSNGFLLKWKISLSEEREVQMGYMSIHSIEKMVEVKRKDDDTEASHPFHAAFELSNSTTHCNGRVCFVYKDQSQNPATAEIWYQDLGMNWWFISKTFVEYFRLMILHLGLPNWQMVFTDTGLPSITKQWIRFLSPQRLLIDLSRLCLNKEALIEMPESMNEVFKVRTVSRVTELRNKNKKKKKVSVKKKAKIDLKKLDAMASKNKKKEKSLSSIDKV</sequence>
<dbReference type="SMART" id="SM00860">
    <property type="entry name" value="SMI1_KNR4"/>
    <property type="match status" value="1"/>
</dbReference>
<dbReference type="SUPFAM" id="SSF160631">
    <property type="entry name" value="SMI1/KNR4-like"/>
    <property type="match status" value="1"/>
</dbReference>
<dbReference type="Proteomes" id="UP000444721">
    <property type="component" value="Unassembled WGS sequence"/>
</dbReference>
<dbReference type="VEuPathDB" id="AmoebaDB:FDP41_007994"/>
<feature type="domain" description="Knr4/Smi1-like" evidence="2">
    <location>
        <begin position="34"/>
        <end position="163"/>
    </location>
</feature>
<dbReference type="OMA" id="WQFLAET"/>